<dbReference type="OrthoDB" id="6007857at2759"/>
<proteinExistence type="predicted"/>
<evidence type="ECO:0000313" key="2">
    <source>
        <dbReference type="Proteomes" id="UP001152795"/>
    </source>
</evidence>
<comment type="caution">
    <text evidence="1">The sequence shown here is derived from an EMBL/GenBank/DDBJ whole genome shotgun (WGS) entry which is preliminary data.</text>
</comment>
<organism evidence="1 2">
    <name type="scientific">Paramuricea clavata</name>
    <name type="common">Red gorgonian</name>
    <name type="synonym">Violescent sea-whip</name>
    <dbReference type="NCBI Taxonomy" id="317549"/>
    <lineage>
        <taxon>Eukaryota</taxon>
        <taxon>Metazoa</taxon>
        <taxon>Cnidaria</taxon>
        <taxon>Anthozoa</taxon>
        <taxon>Octocorallia</taxon>
        <taxon>Malacalcyonacea</taxon>
        <taxon>Plexauridae</taxon>
        <taxon>Paramuricea</taxon>
    </lineage>
</organism>
<accession>A0A6S7JU93</accession>
<sequence length="221" mass="24177">MAESSSKAVPETHDVLKTALRGGAYSFAVSTSSVLVIKEICGAVVGVTKELGGANANAVEITKEVCGTTVTLALIYTGYKLLRPVIDQAVKNALGGERTDQKVEDIKPGSLHVLFRCFTDERFLEILANFESGGINKHLEKEFSEVGIEVEGLKVKIENMEEVEKTKAAINKRRSYCYPVVESEVMTELGAEDKAKKMKEKYLLVFDETETLSTGQNQGIH</sequence>
<evidence type="ECO:0000313" key="1">
    <source>
        <dbReference type="EMBL" id="CAB4034611.1"/>
    </source>
</evidence>
<keyword evidence="2" id="KW-1185">Reference proteome</keyword>
<name>A0A6S7JU93_PARCT</name>
<dbReference type="EMBL" id="CACRXK020020265">
    <property type="protein sequence ID" value="CAB4034611.1"/>
    <property type="molecule type" value="Genomic_DNA"/>
</dbReference>
<protein>
    <submittedName>
        <fullName evidence="1">Uncharacterized protein</fullName>
    </submittedName>
</protein>
<dbReference type="AlphaFoldDB" id="A0A6S7JU93"/>
<reference evidence="1" key="1">
    <citation type="submission" date="2020-04" db="EMBL/GenBank/DDBJ databases">
        <authorList>
            <person name="Alioto T."/>
            <person name="Alioto T."/>
            <person name="Gomez Garrido J."/>
        </authorList>
    </citation>
    <scope>NUCLEOTIDE SEQUENCE</scope>
    <source>
        <strain evidence="1">A484AB</strain>
    </source>
</reference>
<gene>
    <name evidence="1" type="ORF">PACLA_8A053738</name>
</gene>
<dbReference type="Proteomes" id="UP001152795">
    <property type="component" value="Unassembled WGS sequence"/>
</dbReference>